<dbReference type="Gene3D" id="6.10.140.530">
    <property type="match status" value="2"/>
</dbReference>
<gene>
    <name evidence="2" type="ORF">FRACYDRAFT_272688</name>
</gene>
<name>A0A1E7EL58_9STRA</name>
<dbReference type="Proteomes" id="UP000095751">
    <property type="component" value="Unassembled WGS sequence"/>
</dbReference>
<protein>
    <recommendedName>
        <fullName evidence="1">Helicase-associated domain-containing protein</fullName>
    </recommendedName>
</protein>
<dbReference type="EMBL" id="KV784405">
    <property type="protein sequence ID" value="OEU06605.1"/>
    <property type="molecule type" value="Genomic_DNA"/>
</dbReference>
<accession>A0A1E7EL58</accession>
<dbReference type="InterPro" id="IPR005114">
    <property type="entry name" value="Helicase_assoc"/>
</dbReference>
<dbReference type="AlphaFoldDB" id="A0A1E7EL58"/>
<dbReference type="InParanoid" id="A0A1E7EL58"/>
<keyword evidence="3" id="KW-1185">Reference proteome</keyword>
<reference evidence="2 3" key="1">
    <citation type="submission" date="2016-09" db="EMBL/GenBank/DDBJ databases">
        <title>Extensive genetic diversity and differential bi-allelic expression allows diatom success in the polar Southern Ocean.</title>
        <authorList>
            <consortium name="DOE Joint Genome Institute"/>
            <person name="Mock T."/>
            <person name="Otillar R.P."/>
            <person name="Strauss J."/>
            <person name="Dupont C."/>
            <person name="Frickenhaus S."/>
            <person name="Maumus F."/>
            <person name="Mcmullan M."/>
            <person name="Sanges R."/>
            <person name="Schmutz J."/>
            <person name="Toseland A."/>
            <person name="Valas R."/>
            <person name="Veluchamy A."/>
            <person name="Ward B.J."/>
            <person name="Allen A."/>
            <person name="Barry K."/>
            <person name="Falciatore A."/>
            <person name="Ferrante M."/>
            <person name="Fortunato A.E."/>
            <person name="Gloeckner G."/>
            <person name="Gruber A."/>
            <person name="Hipkin R."/>
            <person name="Janech M."/>
            <person name="Kroth P."/>
            <person name="Leese F."/>
            <person name="Lindquist E."/>
            <person name="Lyon B.R."/>
            <person name="Martin J."/>
            <person name="Mayer C."/>
            <person name="Parker M."/>
            <person name="Quesneville H."/>
            <person name="Raymond J."/>
            <person name="Uhlig C."/>
            <person name="Valentin K.U."/>
            <person name="Worden A.Z."/>
            <person name="Armbrust E.V."/>
            <person name="Bowler C."/>
            <person name="Green B."/>
            <person name="Moulton V."/>
            <person name="Van Oosterhout C."/>
            <person name="Grigoriev I."/>
        </authorList>
    </citation>
    <scope>NUCLEOTIDE SEQUENCE [LARGE SCALE GENOMIC DNA]</scope>
    <source>
        <strain evidence="2 3">CCMP1102</strain>
    </source>
</reference>
<feature type="domain" description="Helicase-associated" evidence="1">
    <location>
        <begin position="56"/>
        <end position="117"/>
    </location>
</feature>
<sequence length="181" mass="21430">MKLNNSLEHKECRDFLHFIEDSKKRHVRHRIRRGKTLEPTGEELAKTNSKRALLGWYKKCNELKVYWKKNGHCDVPRNDPKLGVWVKNQRGHKKRHEAGLKTAMNDEKLQHLSDMDFQWSVIAEWDQRYEELKNFKDEHGHCRIPCKGKLGIWGMHQRSTANRPKSSEKIAKLEAIGFFDS</sequence>
<feature type="domain" description="Helicase-associated" evidence="1">
    <location>
        <begin position="124"/>
        <end position="178"/>
    </location>
</feature>
<dbReference type="Pfam" id="PF03457">
    <property type="entry name" value="HA"/>
    <property type="match status" value="2"/>
</dbReference>
<dbReference type="OrthoDB" id="498381at2759"/>
<evidence type="ECO:0000259" key="1">
    <source>
        <dbReference type="Pfam" id="PF03457"/>
    </source>
</evidence>
<dbReference type="PANTHER" id="PTHR33418:SF1">
    <property type="entry name" value="HELICASE-ASSOCIATED DOMAIN-CONTAINING PROTEIN"/>
    <property type="match status" value="1"/>
</dbReference>
<dbReference type="PANTHER" id="PTHR33418">
    <property type="entry name" value="HELICASE-ASSOCIATED"/>
    <property type="match status" value="1"/>
</dbReference>
<organism evidence="2 3">
    <name type="scientific">Fragilariopsis cylindrus CCMP1102</name>
    <dbReference type="NCBI Taxonomy" id="635003"/>
    <lineage>
        <taxon>Eukaryota</taxon>
        <taxon>Sar</taxon>
        <taxon>Stramenopiles</taxon>
        <taxon>Ochrophyta</taxon>
        <taxon>Bacillariophyta</taxon>
        <taxon>Bacillariophyceae</taxon>
        <taxon>Bacillariophycidae</taxon>
        <taxon>Bacillariales</taxon>
        <taxon>Bacillariaceae</taxon>
        <taxon>Fragilariopsis</taxon>
    </lineage>
</organism>
<proteinExistence type="predicted"/>
<evidence type="ECO:0000313" key="2">
    <source>
        <dbReference type="EMBL" id="OEU06605.1"/>
    </source>
</evidence>
<evidence type="ECO:0000313" key="3">
    <source>
        <dbReference type="Proteomes" id="UP000095751"/>
    </source>
</evidence>
<dbReference type="KEGG" id="fcy:FRACYDRAFT_272688"/>